<evidence type="ECO:0000256" key="1">
    <source>
        <dbReference type="ARBA" id="ARBA00010641"/>
    </source>
</evidence>
<dbReference type="Gene3D" id="1.10.1740.10">
    <property type="match status" value="1"/>
</dbReference>
<accession>A0ABP8NGE3</accession>
<dbReference type="PANTHER" id="PTHR43133">
    <property type="entry name" value="RNA POLYMERASE ECF-TYPE SIGMA FACTO"/>
    <property type="match status" value="1"/>
</dbReference>
<keyword evidence="8" id="KW-1185">Reference proteome</keyword>
<dbReference type="NCBIfam" id="TIGR02937">
    <property type="entry name" value="sigma70-ECF"/>
    <property type="match status" value="1"/>
</dbReference>
<dbReference type="InterPro" id="IPR013324">
    <property type="entry name" value="RNA_pol_sigma_r3/r4-like"/>
</dbReference>
<evidence type="ECO:0000259" key="6">
    <source>
        <dbReference type="Pfam" id="PF08281"/>
    </source>
</evidence>
<dbReference type="InterPro" id="IPR007627">
    <property type="entry name" value="RNA_pol_sigma70_r2"/>
</dbReference>
<dbReference type="InterPro" id="IPR013325">
    <property type="entry name" value="RNA_pol_sigma_r2"/>
</dbReference>
<comment type="caution">
    <text evidence="7">The sequence shown here is derived from an EMBL/GenBank/DDBJ whole genome shotgun (WGS) entry which is preliminary data.</text>
</comment>
<sequence>MTGQKAIDGCRRQDRICQKYLFDRWSEPMLMLCLRYVKELPDAEELMLNGFFSFFKSIDRFVYSSDSSITAWLKKIMVNECLMFLRRKGALRIVEEKHAAELGADEPFTGKMAADELYKMVLALPAGYRTVFNLFVVEGYDHKEIADMLGITEGASRSQLSKAKESLRKAVTEQVKK</sequence>
<evidence type="ECO:0000256" key="4">
    <source>
        <dbReference type="ARBA" id="ARBA00023163"/>
    </source>
</evidence>
<evidence type="ECO:0000313" key="8">
    <source>
        <dbReference type="Proteomes" id="UP001500067"/>
    </source>
</evidence>
<organism evidence="7 8">
    <name type="scientific">Nemorincola caseinilytica</name>
    <dbReference type="NCBI Taxonomy" id="2054315"/>
    <lineage>
        <taxon>Bacteria</taxon>
        <taxon>Pseudomonadati</taxon>
        <taxon>Bacteroidota</taxon>
        <taxon>Chitinophagia</taxon>
        <taxon>Chitinophagales</taxon>
        <taxon>Chitinophagaceae</taxon>
        <taxon>Nemorincola</taxon>
    </lineage>
</organism>
<dbReference type="PANTHER" id="PTHR43133:SF46">
    <property type="entry name" value="RNA POLYMERASE SIGMA-70 FACTOR ECF SUBFAMILY"/>
    <property type="match status" value="1"/>
</dbReference>
<dbReference type="CDD" id="cd06171">
    <property type="entry name" value="Sigma70_r4"/>
    <property type="match status" value="1"/>
</dbReference>
<dbReference type="EMBL" id="BAABFA010000010">
    <property type="protein sequence ID" value="GAA4465350.1"/>
    <property type="molecule type" value="Genomic_DNA"/>
</dbReference>
<dbReference type="SUPFAM" id="SSF88659">
    <property type="entry name" value="Sigma3 and sigma4 domains of RNA polymerase sigma factors"/>
    <property type="match status" value="1"/>
</dbReference>
<evidence type="ECO:0000259" key="5">
    <source>
        <dbReference type="Pfam" id="PF04542"/>
    </source>
</evidence>
<comment type="similarity">
    <text evidence="1">Belongs to the sigma-70 factor family. ECF subfamily.</text>
</comment>
<keyword evidence="3" id="KW-0731">Sigma factor</keyword>
<dbReference type="Proteomes" id="UP001500067">
    <property type="component" value="Unassembled WGS sequence"/>
</dbReference>
<dbReference type="Pfam" id="PF08281">
    <property type="entry name" value="Sigma70_r4_2"/>
    <property type="match status" value="1"/>
</dbReference>
<keyword evidence="2" id="KW-0805">Transcription regulation</keyword>
<proteinExistence type="inferred from homology"/>
<feature type="domain" description="RNA polymerase sigma factor 70 region 4 type 2" evidence="6">
    <location>
        <begin position="115"/>
        <end position="167"/>
    </location>
</feature>
<keyword evidence="4" id="KW-0804">Transcription</keyword>
<reference evidence="8" key="1">
    <citation type="journal article" date="2019" name="Int. J. Syst. Evol. Microbiol.">
        <title>The Global Catalogue of Microorganisms (GCM) 10K type strain sequencing project: providing services to taxonomists for standard genome sequencing and annotation.</title>
        <authorList>
            <consortium name="The Broad Institute Genomics Platform"/>
            <consortium name="The Broad Institute Genome Sequencing Center for Infectious Disease"/>
            <person name="Wu L."/>
            <person name="Ma J."/>
        </authorList>
    </citation>
    <scope>NUCLEOTIDE SEQUENCE [LARGE SCALE GENOMIC DNA]</scope>
    <source>
        <strain evidence="8">JCM 32105</strain>
    </source>
</reference>
<dbReference type="Gene3D" id="1.10.10.10">
    <property type="entry name" value="Winged helix-like DNA-binding domain superfamily/Winged helix DNA-binding domain"/>
    <property type="match status" value="1"/>
</dbReference>
<dbReference type="InterPro" id="IPR039425">
    <property type="entry name" value="RNA_pol_sigma-70-like"/>
</dbReference>
<name>A0ABP8NGE3_9BACT</name>
<feature type="domain" description="RNA polymerase sigma-70 region 2" evidence="5">
    <location>
        <begin position="22"/>
        <end position="89"/>
    </location>
</feature>
<dbReference type="RefSeq" id="WP_345081676.1">
    <property type="nucleotide sequence ID" value="NZ_BAABFA010000010.1"/>
</dbReference>
<dbReference type="InterPro" id="IPR014284">
    <property type="entry name" value="RNA_pol_sigma-70_dom"/>
</dbReference>
<dbReference type="Pfam" id="PF04542">
    <property type="entry name" value="Sigma70_r2"/>
    <property type="match status" value="1"/>
</dbReference>
<dbReference type="SUPFAM" id="SSF88946">
    <property type="entry name" value="Sigma2 domain of RNA polymerase sigma factors"/>
    <property type="match status" value="1"/>
</dbReference>
<evidence type="ECO:0000256" key="3">
    <source>
        <dbReference type="ARBA" id="ARBA00023082"/>
    </source>
</evidence>
<evidence type="ECO:0000256" key="2">
    <source>
        <dbReference type="ARBA" id="ARBA00023015"/>
    </source>
</evidence>
<dbReference type="InterPro" id="IPR036388">
    <property type="entry name" value="WH-like_DNA-bd_sf"/>
</dbReference>
<dbReference type="InterPro" id="IPR013249">
    <property type="entry name" value="RNA_pol_sigma70_r4_t2"/>
</dbReference>
<gene>
    <name evidence="7" type="ORF">GCM10023093_17390</name>
</gene>
<evidence type="ECO:0000313" key="7">
    <source>
        <dbReference type="EMBL" id="GAA4465350.1"/>
    </source>
</evidence>
<protein>
    <submittedName>
        <fullName evidence="7">Sigma-70 family RNA polymerase sigma factor</fullName>
    </submittedName>
</protein>